<dbReference type="InParanoid" id="A0A0V0QEG4"/>
<dbReference type="Proteomes" id="UP000054937">
    <property type="component" value="Unassembled WGS sequence"/>
</dbReference>
<proteinExistence type="predicted"/>
<comment type="caution">
    <text evidence="1">The sequence shown here is derived from an EMBL/GenBank/DDBJ whole genome shotgun (WGS) entry which is preliminary data.</text>
</comment>
<protein>
    <submittedName>
        <fullName evidence="1">Uncharacterized protein</fullName>
    </submittedName>
</protein>
<evidence type="ECO:0000313" key="1">
    <source>
        <dbReference type="EMBL" id="KRX00617.1"/>
    </source>
</evidence>
<evidence type="ECO:0000313" key="2">
    <source>
        <dbReference type="Proteomes" id="UP000054937"/>
    </source>
</evidence>
<accession>A0A0V0QEG4</accession>
<sequence>MTEWISKAVNDIDELLKQMLNVSSEDIGEEKFQILEELTEMRQYISEIYKYHQSAEAEYPYPTFDQFISKFNKIIQITYLLISLKGEDKMRDLQLYNSQQVIERLQDLRKQDF</sequence>
<dbReference type="EMBL" id="LDAU01000184">
    <property type="protein sequence ID" value="KRX00617.1"/>
    <property type="molecule type" value="Genomic_DNA"/>
</dbReference>
<name>A0A0V0QEG4_PSEPJ</name>
<reference evidence="1 2" key="1">
    <citation type="journal article" date="2015" name="Sci. Rep.">
        <title>Genome of the facultative scuticociliatosis pathogen Pseudocohnilembus persalinus provides insight into its virulence through horizontal gene transfer.</title>
        <authorList>
            <person name="Xiong J."/>
            <person name="Wang G."/>
            <person name="Cheng J."/>
            <person name="Tian M."/>
            <person name="Pan X."/>
            <person name="Warren A."/>
            <person name="Jiang C."/>
            <person name="Yuan D."/>
            <person name="Miao W."/>
        </authorList>
    </citation>
    <scope>NUCLEOTIDE SEQUENCE [LARGE SCALE GENOMIC DNA]</scope>
    <source>
        <strain evidence="1">36N120E</strain>
    </source>
</reference>
<gene>
    <name evidence="1" type="ORF">PPERSA_12836</name>
</gene>
<organism evidence="1 2">
    <name type="scientific">Pseudocohnilembus persalinus</name>
    <name type="common">Ciliate</name>
    <dbReference type="NCBI Taxonomy" id="266149"/>
    <lineage>
        <taxon>Eukaryota</taxon>
        <taxon>Sar</taxon>
        <taxon>Alveolata</taxon>
        <taxon>Ciliophora</taxon>
        <taxon>Intramacronucleata</taxon>
        <taxon>Oligohymenophorea</taxon>
        <taxon>Scuticociliatia</taxon>
        <taxon>Philasterida</taxon>
        <taxon>Pseudocohnilembidae</taxon>
        <taxon>Pseudocohnilembus</taxon>
    </lineage>
</organism>
<dbReference type="AlphaFoldDB" id="A0A0V0QEG4"/>
<keyword evidence="2" id="KW-1185">Reference proteome</keyword>